<dbReference type="PANTHER" id="PTHR11249">
    <property type="entry name" value="GLIAL FACTOR NATURATION FACTOR"/>
    <property type="match status" value="1"/>
</dbReference>
<dbReference type="OrthoDB" id="3919494at2759"/>
<dbReference type="EMBL" id="JARK01001344">
    <property type="protein sequence ID" value="EYC27680.1"/>
    <property type="molecule type" value="Genomic_DNA"/>
</dbReference>
<dbReference type="PROSITE" id="PS51263">
    <property type="entry name" value="ADF_H"/>
    <property type="match status" value="1"/>
</dbReference>
<evidence type="ECO:0000256" key="3">
    <source>
        <dbReference type="ARBA" id="ARBA00010055"/>
    </source>
</evidence>
<comment type="similarity">
    <text evidence="3">Belongs to the actin-binding proteins ADF family. GMF subfamily.</text>
</comment>
<accession>A0A016VJT8</accession>
<dbReference type="GO" id="GO:0071846">
    <property type="term" value="P:actin filament debranching"/>
    <property type="evidence" value="ECO:0007669"/>
    <property type="project" value="InterPro"/>
</dbReference>
<dbReference type="Gene3D" id="3.40.20.10">
    <property type="entry name" value="Severin"/>
    <property type="match status" value="1"/>
</dbReference>
<dbReference type="CDD" id="cd11283">
    <property type="entry name" value="ADF_GMF-beta_like"/>
    <property type="match status" value="1"/>
</dbReference>
<dbReference type="FunFam" id="3.40.20.10:FF:000026">
    <property type="entry name" value="Glia maturation factor"/>
    <property type="match status" value="1"/>
</dbReference>
<evidence type="ECO:0000256" key="5">
    <source>
        <dbReference type="ARBA" id="ARBA00023242"/>
    </source>
</evidence>
<keyword evidence="5" id="KW-0539">Nucleus</keyword>
<comment type="subcellular location">
    <subcellularLocation>
        <location evidence="2">Cytoplasm</location>
    </subcellularLocation>
    <subcellularLocation>
        <location evidence="1">Nucleus</location>
    </subcellularLocation>
</comment>
<evidence type="ECO:0000313" key="7">
    <source>
        <dbReference type="EMBL" id="EYC27680.1"/>
    </source>
</evidence>
<dbReference type="SUPFAM" id="SSF55753">
    <property type="entry name" value="Actin depolymerizing proteins"/>
    <property type="match status" value="1"/>
</dbReference>
<dbReference type="InterPro" id="IPR029006">
    <property type="entry name" value="ADF-H/Gelsolin-like_dom_sf"/>
</dbReference>
<proteinExistence type="inferred from homology"/>
<dbReference type="STRING" id="53326.A0A016VJT8"/>
<dbReference type="InterPro" id="IPR002108">
    <property type="entry name" value="ADF-H"/>
</dbReference>
<dbReference type="InterPro" id="IPR011171">
    <property type="entry name" value="GMF"/>
</dbReference>
<evidence type="ECO:0000259" key="6">
    <source>
        <dbReference type="PROSITE" id="PS51263"/>
    </source>
</evidence>
<protein>
    <recommendedName>
        <fullName evidence="6">ADF-H domain-containing protein</fullName>
    </recommendedName>
</protein>
<dbReference type="GO" id="GO:0030864">
    <property type="term" value="C:cortical actin cytoskeleton"/>
    <property type="evidence" value="ECO:0007669"/>
    <property type="project" value="TreeGrafter"/>
</dbReference>
<keyword evidence="4" id="KW-0963">Cytoplasm</keyword>
<dbReference type="GO" id="GO:0005634">
    <property type="term" value="C:nucleus"/>
    <property type="evidence" value="ECO:0007669"/>
    <property type="project" value="UniProtKB-SubCell"/>
</dbReference>
<comment type="caution">
    <text evidence="7">The sequence shown here is derived from an EMBL/GenBank/DDBJ whole genome shotgun (WGS) entry which is preliminary data.</text>
</comment>
<dbReference type="GO" id="GO:0003779">
    <property type="term" value="F:actin binding"/>
    <property type="evidence" value="ECO:0007669"/>
    <property type="project" value="InterPro"/>
</dbReference>
<dbReference type="Pfam" id="PF00241">
    <property type="entry name" value="Cofilin_ADF"/>
    <property type="match status" value="1"/>
</dbReference>
<organism evidence="7 8">
    <name type="scientific">Ancylostoma ceylanicum</name>
    <dbReference type="NCBI Taxonomy" id="53326"/>
    <lineage>
        <taxon>Eukaryota</taxon>
        <taxon>Metazoa</taxon>
        <taxon>Ecdysozoa</taxon>
        <taxon>Nematoda</taxon>
        <taxon>Chromadorea</taxon>
        <taxon>Rhabditida</taxon>
        <taxon>Rhabditina</taxon>
        <taxon>Rhabditomorpha</taxon>
        <taxon>Strongyloidea</taxon>
        <taxon>Ancylostomatidae</taxon>
        <taxon>Ancylostomatinae</taxon>
        <taxon>Ancylostoma</taxon>
    </lineage>
</organism>
<reference evidence="8" key="1">
    <citation type="journal article" date="2015" name="Nat. Genet.">
        <title>The genome and transcriptome of the zoonotic hookworm Ancylostoma ceylanicum identify infection-specific gene families.</title>
        <authorList>
            <person name="Schwarz E.M."/>
            <person name="Hu Y."/>
            <person name="Antoshechkin I."/>
            <person name="Miller M.M."/>
            <person name="Sternberg P.W."/>
            <person name="Aroian R.V."/>
        </authorList>
    </citation>
    <scope>NUCLEOTIDE SEQUENCE</scope>
    <source>
        <strain evidence="8">HY135</strain>
    </source>
</reference>
<evidence type="ECO:0000313" key="8">
    <source>
        <dbReference type="Proteomes" id="UP000024635"/>
    </source>
</evidence>
<dbReference type="SMART" id="SM00102">
    <property type="entry name" value="ADF"/>
    <property type="match status" value="1"/>
</dbReference>
<evidence type="ECO:0000256" key="2">
    <source>
        <dbReference type="ARBA" id="ARBA00004496"/>
    </source>
</evidence>
<evidence type="ECO:0000256" key="1">
    <source>
        <dbReference type="ARBA" id="ARBA00004123"/>
    </source>
</evidence>
<name>A0A016VJT8_9BILA</name>
<dbReference type="GO" id="GO:0071933">
    <property type="term" value="F:Arp2/3 complex binding"/>
    <property type="evidence" value="ECO:0007669"/>
    <property type="project" value="InterPro"/>
</dbReference>
<feature type="domain" description="ADF-H" evidence="6">
    <location>
        <begin position="1"/>
        <end position="134"/>
    </location>
</feature>
<keyword evidence="8" id="KW-1185">Reference proteome</keyword>
<dbReference type="PANTHER" id="PTHR11249:SF2">
    <property type="entry name" value="GLIA MATURATION FACTOR"/>
    <property type="match status" value="1"/>
</dbReference>
<evidence type="ECO:0000256" key="4">
    <source>
        <dbReference type="ARBA" id="ARBA00022490"/>
    </source>
</evidence>
<sequence length="182" mass="21096">MICGIPEDLKKDLRSFRFSKSTSMNVLILKVDRETQQMILDESMEDCSIDDVREELPHQQPRFLLISYALRHADGRVSYPMCLVFYSPPGCSPELQMMYAGSRNNLVQECELTKNFEIRDSEELTKEYLDSKLGIPQYYNRQRNSGLCGFNWIGFSEDEECLRHNTTAKHLTVVLPNWAKSA</sequence>
<dbReference type="AlphaFoldDB" id="A0A016VJT8"/>
<dbReference type="GO" id="GO:0034316">
    <property type="term" value="P:negative regulation of Arp2/3 complex-mediated actin nucleation"/>
    <property type="evidence" value="ECO:0007669"/>
    <property type="project" value="TreeGrafter"/>
</dbReference>
<dbReference type="Proteomes" id="UP000024635">
    <property type="component" value="Unassembled WGS sequence"/>
</dbReference>
<gene>
    <name evidence="7" type="primary">Acey_s0008.g126</name>
    <name evidence="7" type="synonym">Acey-Y50D7A.10</name>
    <name evidence="7" type="ORF">Y032_0008g126</name>
</gene>